<keyword evidence="6 7" id="KW-0456">Lyase</keyword>
<dbReference type="GO" id="GO:0004383">
    <property type="term" value="F:guanylate cyclase activity"/>
    <property type="evidence" value="ECO:0007669"/>
    <property type="project" value="TreeGrafter"/>
</dbReference>
<feature type="domain" description="Guanylate cyclase" evidence="8">
    <location>
        <begin position="1"/>
        <end position="38"/>
    </location>
</feature>
<evidence type="ECO:0000313" key="10">
    <source>
        <dbReference type="Proteomes" id="UP001431209"/>
    </source>
</evidence>
<dbReference type="PROSITE" id="PS50125">
    <property type="entry name" value="GUANYLATE_CYCLASE_2"/>
    <property type="match status" value="1"/>
</dbReference>
<evidence type="ECO:0000259" key="8">
    <source>
        <dbReference type="PROSITE" id="PS50125"/>
    </source>
</evidence>
<evidence type="ECO:0000256" key="6">
    <source>
        <dbReference type="ARBA" id="ARBA00023239"/>
    </source>
</evidence>
<dbReference type="GO" id="GO:0000166">
    <property type="term" value="F:nucleotide binding"/>
    <property type="evidence" value="ECO:0007669"/>
    <property type="project" value="UniProtKB-KW"/>
</dbReference>
<evidence type="ECO:0000256" key="7">
    <source>
        <dbReference type="RuleBase" id="RU000405"/>
    </source>
</evidence>
<dbReference type="SUPFAM" id="SSF55073">
    <property type="entry name" value="Nucleotide cyclase"/>
    <property type="match status" value="1"/>
</dbReference>
<evidence type="ECO:0000256" key="4">
    <source>
        <dbReference type="ARBA" id="ARBA00022989"/>
    </source>
</evidence>
<dbReference type="InterPro" id="IPR018297">
    <property type="entry name" value="A/G_cyclase_CS"/>
</dbReference>
<dbReference type="GO" id="GO:0004016">
    <property type="term" value="F:adenylate cyclase activity"/>
    <property type="evidence" value="ECO:0007669"/>
    <property type="project" value="TreeGrafter"/>
</dbReference>
<comment type="similarity">
    <text evidence="7">Belongs to the adenylyl cyclase class-4/guanylyl cyclase family.</text>
</comment>
<dbReference type="GO" id="GO:0005886">
    <property type="term" value="C:plasma membrane"/>
    <property type="evidence" value="ECO:0007669"/>
    <property type="project" value="TreeGrafter"/>
</dbReference>
<dbReference type="GO" id="GO:0007168">
    <property type="term" value="P:receptor guanylyl cyclase signaling pathway"/>
    <property type="evidence" value="ECO:0007669"/>
    <property type="project" value="TreeGrafter"/>
</dbReference>
<dbReference type="GO" id="GO:0035556">
    <property type="term" value="P:intracellular signal transduction"/>
    <property type="evidence" value="ECO:0007669"/>
    <property type="project" value="InterPro"/>
</dbReference>
<name>A0AAW2Z7T5_9EUKA</name>
<keyword evidence="3" id="KW-0547">Nucleotide-binding</keyword>
<dbReference type="PANTHER" id="PTHR11920">
    <property type="entry name" value="GUANYLYL CYCLASE"/>
    <property type="match status" value="1"/>
</dbReference>
<protein>
    <submittedName>
        <fullName evidence="9">Npr2</fullName>
    </submittedName>
</protein>
<dbReference type="AlphaFoldDB" id="A0AAW2Z7T5"/>
<proteinExistence type="inferred from homology"/>
<dbReference type="GO" id="GO:0001653">
    <property type="term" value="F:peptide receptor activity"/>
    <property type="evidence" value="ECO:0007669"/>
    <property type="project" value="TreeGrafter"/>
</dbReference>
<dbReference type="CDD" id="cd07302">
    <property type="entry name" value="CHD"/>
    <property type="match status" value="1"/>
</dbReference>
<gene>
    <name evidence="9" type="ORF">AKO1_003116</name>
</gene>
<comment type="caution">
    <text evidence="9">The sequence shown here is derived from an EMBL/GenBank/DDBJ whole genome shotgun (WGS) entry which is preliminary data.</text>
</comment>
<keyword evidence="5" id="KW-0472">Membrane</keyword>
<keyword evidence="4" id="KW-1133">Transmembrane helix</keyword>
<dbReference type="PANTHER" id="PTHR11920:SF335">
    <property type="entry name" value="GUANYLATE CYCLASE"/>
    <property type="match status" value="1"/>
</dbReference>
<evidence type="ECO:0000313" key="9">
    <source>
        <dbReference type="EMBL" id="KAL0485525.1"/>
    </source>
</evidence>
<keyword evidence="2" id="KW-0812">Transmembrane</keyword>
<dbReference type="InterPro" id="IPR029787">
    <property type="entry name" value="Nucleotide_cyclase"/>
</dbReference>
<sequence length="111" mass="12373">MTFKCGIHSGSFMAGVVGTSKFLFDVFGDTVNTASRICSSCIKNYIQLSNNTNDALLGKFHTKERGEIHLKGKGVMRTFWLIEEVSAGSTTVHQYESTEPVFVKMIDDEER</sequence>
<dbReference type="Gene3D" id="3.30.70.1230">
    <property type="entry name" value="Nucleotide cyclase"/>
    <property type="match status" value="1"/>
</dbReference>
<comment type="subcellular location">
    <subcellularLocation>
        <location evidence="1">Membrane</location>
    </subcellularLocation>
</comment>
<dbReference type="InterPro" id="IPR050401">
    <property type="entry name" value="Cyclic_nucleotide_synthase"/>
</dbReference>
<evidence type="ECO:0000256" key="3">
    <source>
        <dbReference type="ARBA" id="ARBA00022741"/>
    </source>
</evidence>
<evidence type="ECO:0000256" key="5">
    <source>
        <dbReference type="ARBA" id="ARBA00023136"/>
    </source>
</evidence>
<accession>A0AAW2Z7T5</accession>
<dbReference type="EMBL" id="JAOPGA020001145">
    <property type="protein sequence ID" value="KAL0485525.1"/>
    <property type="molecule type" value="Genomic_DNA"/>
</dbReference>
<reference evidence="9 10" key="1">
    <citation type="submission" date="2024-03" db="EMBL/GenBank/DDBJ databases">
        <title>The Acrasis kona genome and developmental transcriptomes reveal deep origins of eukaryotic multicellular pathways.</title>
        <authorList>
            <person name="Sheikh S."/>
            <person name="Fu C.-J."/>
            <person name="Brown M.W."/>
            <person name="Baldauf S.L."/>
        </authorList>
    </citation>
    <scope>NUCLEOTIDE SEQUENCE [LARGE SCALE GENOMIC DNA]</scope>
    <source>
        <strain evidence="9 10">ATCC MYA-3509</strain>
    </source>
</reference>
<dbReference type="Proteomes" id="UP001431209">
    <property type="component" value="Unassembled WGS sequence"/>
</dbReference>
<dbReference type="PROSITE" id="PS00452">
    <property type="entry name" value="GUANYLATE_CYCLASE_1"/>
    <property type="match status" value="1"/>
</dbReference>
<keyword evidence="10" id="KW-1185">Reference proteome</keyword>
<dbReference type="Pfam" id="PF00211">
    <property type="entry name" value="Guanylate_cyc"/>
    <property type="match status" value="1"/>
</dbReference>
<organism evidence="9 10">
    <name type="scientific">Acrasis kona</name>
    <dbReference type="NCBI Taxonomy" id="1008807"/>
    <lineage>
        <taxon>Eukaryota</taxon>
        <taxon>Discoba</taxon>
        <taxon>Heterolobosea</taxon>
        <taxon>Tetramitia</taxon>
        <taxon>Eutetramitia</taxon>
        <taxon>Acrasidae</taxon>
        <taxon>Acrasis</taxon>
    </lineage>
</organism>
<evidence type="ECO:0000256" key="2">
    <source>
        <dbReference type="ARBA" id="ARBA00022692"/>
    </source>
</evidence>
<dbReference type="InterPro" id="IPR001054">
    <property type="entry name" value="A/G_cyclase"/>
</dbReference>
<evidence type="ECO:0000256" key="1">
    <source>
        <dbReference type="ARBA" id="ARBA00004370"/>
    </source>
</evidence>